<dbReference type="InterPro" id="IPR014729">
    <property type="entry name" value="Rossmann-like_a/b/a_fold"/>
</dbReference>
<keyword evidence="4 11" id="KW-0436">Ligase</keyword>
<evidence type="ECO:0000313" key="12">
    <source>
        <dbReference type="EMBL" id="KWX11419.1"/>
    </source>
</evidence>
<evidence type="ECO:0000256" key="3">
    <source>
        <dbReference type="ARBA" id="ARBA00013160"/>
    </source>
</evidence>
<comment type="caution">
    <text evidence="12">The sequence shown here is derived from an EMBL/GenBank/DDBJ whole genome shotgun (WGS) entry which is preliminary data.</text>
</comment>
<dbReference type="AlphaFoldDB" id="A0A132NMW3"/>
<reference evidence="12 13" key="1">
    <citation type="journal article" date="2015" name="Mol. Biochem. Parasitol.">
        <title>Identification of polymorphic genes for use in assemblage B genotyping assays through comparative genomics of multiple assemblage B Giardia duodenalis isolates.</title>
        <authorList>
            <person name="Wielinga C."/>
            <person name="Thompson R.C."/>
            <person name="Monis P."/>
            <person name="Ryan U."/>
        </authorList>
    </citation>
    <scope>NUCLEOTIDE SEQUENCE [LARGE SCALE GENOMIC DNA]</scope>
    <source>
        <strain evidence="12 13">BAH15c1</strain>
    </source>
</reference>
<dbReference type="GO" id="GO:0006437">
    <property type="term" value="P:tyrosyl-tRNA aminoacylation"/>
    <property type="evidence" value="ECO:0007669"/>
    <property type="project" value="TreeGrafter"/>
</dbReference>
<evidence type="ECO:0000313" key="13">
    <source>
        <dbReference type="Proteomes" id="UP000070089"/>
    </source>
</evidence>
<dbReference type="PANTHER" id="PTHR46264">
    <property type="entry name" value="TYROSINE-TRNA LIGASE"/>
    <property type="match status" value="1"/>
</dbReference>
<dbReference type="SUPFAM" id="SSF52374">
    <property type="entry name" value="Nucleotidylyl transferase"/>
    <property type="match status" value="1"/>
</dbReference>
<evidence type="ECO:0000256" key="9">
    <source>
        <dbReference type="ARBA" id="ARBA00033323"/>
    </source>
</evidence>
<keyword evidence="5 11" id="KW-0547">Nucleotide-binding</keyword>
<dbReference type="InterPro" id="IPR050489">
    <property type="entry name" value="Tyr-tRNA_synthase"/>
</dbReference>
<dbReference type="GO" id="GO:0004831">
    <property type="term" value="F:tyrosine-tRNA ligase activity"/>
    <property type="evidence" value="ECO:0007669"/>
    <property type="project" value="UniProtKB-EC"/>
</dbReference>
<keyword evidence="8 11" id="KW-0030">Aminoacyl-tRNA synthetase</keyword>
<dbReference type="Gene3D" id="3.40.50.620">
    <property type="entry name" value="HUPs"/>
    <property type="match status" value="2"/>
</dbReference>
<dbReference type="GO" id="GO:0005524">
    <property type="term" value="F:ATP binding"/>
    <property type="evidence" value="ECO:0007669"/>
    <property type="project" value="UniProtKB-KW"/>
</dbReference>
<comment type="catalytic activity">
    <reaction evidence="10">
        <text>tRNA(Tyr) + L-tyrosine + ATP = L-tyrosyl-tRNA(Tyr) + AMP + diphosphate + H(+)</text>
        <dbReference type="Rhea" id="RHEA:10220"/>
        <dbReference type="Rhea" id="RHEA-COMP:9706"/>
        <dbReference type="Rhea" id="RHEA-COMP:9707"/>
        <dbReference type="ChEBI" id="CHEBI:15378"/>
        <dbReference type="ChEBI" id="CHEBI:30616"/>
        <dbReference type="ChEBI" id="CHEBI:33019"/>
        <dbReference type="ChEBI" id="CHEBI:58315"/>
        <dbReference type="ChEBI" id="CHEBI:78442"/>
        <dbReference type="ChEBI" id="CHEBI:78536"/>
        <dbReference type="ChEBI" id="CHEBI:456215"/>
        <dbReference type="EC" id="6.1.1.1"/>
    </reaction>
</comment>
<dbReference type="EMBL" id="JXTI01000190">
    <property type="protein sequence ID" value="KWX11419.1"/>
    <property type="molecule type" value="Genomic_DNA"/>
</dbReference>
<keyword evidence="6 11" id="KW-0067">ATP-binding</keyword>
<accession>A0A132NMW3</accession>
<evidence type="ECO:0000256" key="1">
    <source>
        <dbReference type="ARBA" id="ARBA00002025"/>
    </source>
</evidence>
<evidence type="ECO:0000256" key="2">
    <source>
        <dbReference type="ARBA" id="ARBA00005594"/>
    </source>
</evidence>
<evidence type="ECO:0000256" key="4">
    <source>
        <dbReference type="ARBA" id="ARBA00022598"/>
    </source>
</evidence>
<organism evidence="12 13">
    <name type="scientific">Giardia duodenalis assemblage B</name>
    <dbReference type="NCBI Taxonomy" id="1394984"/>
    <lineage>
        <taxon>Eukaryota</taxon>
        <taxon>Metamonada</taxon>
        <taxon>Diplomonadida</taxon>
        <taxon>Hexamitidae</taxon>
        <taxon>Giardiinae</taxon>
        <taxon>Giardia</taxon>
    </lineage>
</organism>
<dbReference type="PIRSF" id="PIRSF006588">
    <property type="entry name" value="TyrRS_arch_euk"/>
    <property type="match status" value="1"/>
</dbReference>
<dbReference type="Pfam" id="PF00579">
    <property type="entry name" value="tRNA-synt_1b"/>
    <property type="match status" value="1"/>
</dbReference>
<name>A0A132NMW3_GIAIN</name>
<gene>
    <name evidence="12" type="ORF">QR46_4615</name>
</gene>
<evidence type="ECO:0000256" key="11">
    <source>
        <dbReference type="RuleBase" id="RU363036"/>
    </source>
</evidence>
<evidence type="ECO:0000256" key="6">
    <source>
        <dbReference type="ARBA" id="ARBA00022840"/>
    </source>
</evidence>
<dbReference type="InterPro" id="IPR002305">
    <property type="entry name" value="aa-tRNA-synth_Ic"/>
</dbReference>
<comment type="similarity">
    <text evidence="2 11">Belongs to the class-I aminoacyl-tRNA synthetase family.</text>
</comment>
<dbReference type="PANTHER" id="PTHR46264:SF4">
    <property type="entry name" value="TYROSINE--TRNA LIGASE, CYTOPLASMIC"/>
    <property type="match status" value="1"/>
</dbReference>
<dbReference type="NCBIfam" id="NF006330">
    <property type="entry name" value="PRK08560.1"/>
    <property type="match status" value="1"/>
</dbReference>
<evidence type="ECO:0000256" key="8">
    <source>
        <dbReference type="ARBA" id="ARBA00023146"/>
    </source>
</evidence>
<dbReference type="GO" id="GO:0005737">
    <property type="term" value="C:cytoplasm"/>
    <property type="evidence" value="ECO:0007669"/>
    <property type="project" value="TreeGrafter"/>
</dbReference>
<dbReference type="InterPro" id="IPR023617">
    <property type="entry name" value="Tyr-tRNA-ligase_arc/euk-type"/>
</dbReference>
<dbReference type="VEuPathDB" id="GiardiaDB:QR46_4615"/>
<evidence type="ECO:0000256" key="7">
    <source>
        <dbReference type="ARBA" id="ARBA00022917"/>
    </source>
</evidence>
<dbReference type="FunFam" id="3.40.50.620:FF:000085">
    <property type="entry name" value="Tyrosine--tRNA ligase 1 cytoplasmic"/>
    <property type="match status" value="1"/>
</dbReference>
<comment type="function">
    <text evidence="1">Catalyzes the attachment of tyrosine to tRNA(Tyr) in a two-step reaction: tyrosine is first activated by ATP to form Tyr-AMP and then transferred to the acceptor end of tRNA(Tyr).</text>
</comment>
<dbReference type="Proteomes" id="UP000070089">
    <property type="component" value="Unassembled WGS sequence"/>
</dbReference>
<dbReference type="EC" id="6.1.1.1" evidence="3"/>
<sequence>MLCFLSELRLQLKMTTFATLSPLTSVQKQHLLEKIADDILCPEELHALLHVDDSKRLTCYDGFEPSGRIHIAQGIVKAINVNRLLRSGIDCVFYVADWFAALNNKCDANISKIQTLGRYFVEIWKACGMLGVSRPVVFNTGQTASVKFVWASEFIRQNSSSYWMRVMNIARSFTVPRLQRCSTIMGRTEGDDQPISQILYPSMQCADIFELKLDLVEMGLDQRKVNALARDYCDKSAELKHHKPVILMHHMLLGLVGDGKMSKSVPDSAIYMDDSFEEIQRKIMNASCPEPGEEGGNPILEYYKYIVFGAIEQEMIPTECSLFVILPYGYTDDTVECSRFGKYEELEAAYMERRITQHVLKSSLVHYVDSLIAPVRAHFESTPELSRLLSEVHSIRSTR</sequence>
<protein>
    <recommendedName>
        <fullName evidence="3">tyrosine--tRNA ligase</fullName>
        <ecNumber evidence="3">6.1.1.1</ecNumber>
    </recommendedName>
    <alternativeName>
        <fullName evidence="9">Tyrosyl-tRNA synthetase</fullName>
    </alternativeName>
</protein>
<proteinExistence type="inferred from homology"/>
<evidence type="ECO:0000256" key="5">
    <source>
        <dbReference type="ARBA" id="ARBA00022741"/>
    </source>
</evidence>
<evidence type="ECO:0000256" key="10">
    <source>
        <dbReference type="ARBA" id="ARBA00048248"/>
    </source>
</evidence>
<keyword evidence="7 11" id="KW-0648">Protein biosynthesis</keyword>
<dbReference type="OrthoDB" id="197206at2759"/>